<dbReference type="Proteomes" id="UP000199651">
    <property type="component" value="Unassembled WGS sequence"/>
</dbReference>
<organism evidence="1 2">
    <name type="scientific">Actinokineospora alba</name>
    <dbReference type="NCBI Taxonomy" id="504798"/>
    <lineage>
        <taxon>Bacteria</taxon>
        <taxon>Bacillati</taxon>
        <taxon>Actinomycetota</taxon>
        <taxon>Actinomycetes</taxon>
        <taxon>Pseudonocardiales</taxon>
        <taxon>Pseudonocardiaceae</taxon>
        <taxon>Actinokineospora</taxon>
    </lineage>
</organism>
<sequence length="83" mass="8993">MHGAQRPLIISHEMIGRMLLRTLLAADPMTVLGTSQPHDLVYQVDPRLGEWTRLVVAPADDESVSAACPVTPTDMGRGDADPM</sequence>
<accession>A0A1H0WE56</accession>
<name>A0A1H0WE56_9PSEU</name>
<keyword evidence="2" id="KW-1185">Reference proteome</keyword>
<dbReference type="AlphaFoldDB" id="A0A1H0WE56"/>
<proteinExistence type="predicted"/>
<dbReference type="EMBL" id="FNJB01000020">
    <property type="protein sequence ID" value="SDP89010.1"/>
    <property type="molecule type" value="Genomic_DNA"/>
</dbReference>
<evidence type="ECO:0000313" key="1">
    <source>
        <dbReference type="EMBL" id="SDP89010.1"/>
    </source>
</evidence>
<reference evidence="2" key="1">
    <citation type="submission" date="2016-10" db="EMBL/GenBank/DDBJ databases">
        <authorList>
            <person name="Varghese N."/>
            <person name="Submissions S."/>
        </authorList>
    </citation>
    <scope>NUCLEOTIDE SEQUENCE [LARGE SCALE GENOMIC DNA]</scope>
    <source>
        <strain evidence="2">IBRC-M 10655</strain>
    </source>
</reference>
<protein>
    <recommendedName>
        <fullName evidence="3">Histidine phosphatase superfamily (Branch 1)</fullName>
    </recommendedName>
</protein>
<gene>
    <name evidence="1" type="ORF">SAMN05192558_12056</name>
</gene>
<dbReference type="STRING" id="504798.SAMN05421871_107181"/>
<evidence type="ECO:0008006" key="3">
    <source>
        <dbReference type="Google" id="ProtNLM"/>
    </source>
</evidence>
<evidence type="ECO:0000313" key="2">
    <source>
        <dbReference type="Proteomes" id="UP000199651"/>
    </source>
</evidence>